<dbReference type="InterPro" id="IPR036286">
    <property type="entry name" value="LexA/Signal_pep-like_sf"/>
</dbReference>
<evidence type="ECO:0000256" key="1">
    <source>
        <dbReference type="ARBA" id="ARBA00023015"/>
    </source>
</evidence>
<evidence type="ECO:0000259" key="4">
    <source>
        <dbReference type="Pfam" id="PF00717"/>
    </source>
</evidence>
<accession>A0A645JLG4</accession>
<dbReference type="GO" id="GO:0003677">
    <property type="term" value="F:DNA binding"/>
    <property type="evidence" value="ECO:0007669"/>
    <property type="project" value="UniProtKB-KW"/>
</dbReference>
<keyword evidence="1" id="KW-0805">Transcription regulation</keyword>
<dbReference type="AlphaFoldDB" id="A0A645JLG4"/>
<gene>
    <name evidence="5" type="ORF">SDC9_212283</name>
</gene>
<proteinExistence type="predicted"/>
<comment type="caution">
    <text evidence="5">The sequence shown here is derived from an EMBL/GenBank/DDBJ whole genome shotgun (WGS) entry which is preliminary data.</text>
</comment>
<reference evidence="5" key="1">
    <citation type="submission" date="2019-08" db="EMBL/GenBank/DDBJ databases">
        <authorList>
            <person name="Kucharzyk K."/>
            <person name="Murdoch R.W."/>
            <person name="Higgins S."/>
            <person name="Loffler F."/>
        </authorList>
    </citation>
    <scope>NUCLEOTIDE SEQUENCE</scope>
</reference>
<dbReference type="EMBL" id="VSSQ01145494">
    <property type="protein sequence ID" value="MPN64508.1"/>
    <property type="molecule type" value="Genomic_DNA"/>
</dbReference>
<dbReference type="InterPro" id="IPR015927">
    <property type="entry name" value="Peptidase_S24_S26A/B/C"/>
</dbReference>
<keyword evidence="3" id="KW-0804">Transcription</keyword>
<feature type="domain" description="Peptidase S24/S26A/S26B/S26C" evidence="4">
    <location>
        <begin position="1"/>
        <end position="68"/>
    </location>
</feature>
<organism evidence="5">
    <name type="scientific">bioreactor metagenome</name>
    <dbReference type="NCBI Taxonomy" id="1076179"/>
    <lineage>
        <taxon>unclassified sequences</taxon>
        <taxon>metagenomes</taxon>
        <taxon>ecological metagenomes</taxon>
    </lineage>
</organism>
<dbReference type="SUPFAM" id="SSF51306">
    <property type="entry name" value="LexA/Signal peptidase"/>
    <property type="match status" value="1"/>
</dbReference>
<sequence length="76" mass="8660">MEPTFYDGDMLFFELGSDNLNLGDIGIFVVNGETLVKELGDNELISHNKKYDPIKIHEWDSVRVEGKVLGKMCLRD</sequence>
<protein>
    <recommendedName>
        <fullName evidence="4">Peptidase S24/S26A/S26B/S26C domain-containing protein</fullName>
    </recommendedName>
</protein>
<name>A0A645JLG4_9ZZZZ</name>
<evidence type="ECO:0000256" key="3">
    <source>
        <dbReference type="ARBA" id="ARBA00023163"/>
    </source>
</evidence>
<dbReference type="PANTHER" id="PTHR40661:SF1">
    <property type="entry name" value="HTH CRO_C1-TYPE DOMAIN-CONTAINING PROTEIN"/>
    <property type="match status" value="1"/>
</dbReference>
<dbReference type="PANTHER" id="PTHR40661">
    <property type="match status" value="1"/>
</dbReference>
<evidence type="ECO:0000256" key="2">
    <source>
        <dbReference type="ARBA" id="ARBA00023125"/>
    </source>
</evidence>
<evidence type="ECO:0000313" key="5">
    <source>
        <dbReference type="EMBL" id="MPN64508.1"/>
    </source>
</evidence>
<dbReference type="Gene3D" id="2.10.109.10">
    <property type="entry name" value="Umud Fragment, subunit A"/>
    <property type="match status" value="1"/>
</dbReference>
<dbReference type="Pfam" id="PF00717">
    <property type="entry name" value="Peptidase_S24"/>
    <property type="match status" value="1"/>
</dbReference>
<dbReference type="CDD" id="cd06529">
    <property type="entry name" value="S24_LexA-like"/>
    <property type="match status" value="1"/>
</dbReference>
<dbReference type="InterPro" id="IPR039418">
    <property type="entry name" value="LexA-like"/>
</dbReference>
<keyword evidence="2" id="KW-0238">DNA-binding</keyword>